<dbReference type="Proteomes" id="UP001335648">
    <property type="component" value="Unassembled WGS sequence"/>
</dbReference>
<sequence length="137" mass="15106">MRAASPGRAIEFQHGNIPIYPVKGNRRKDTNNPFKGRCGCMSTMLRILKPSSFFCHDPWDYLYGGGVGVGVRTGEAIPPRRGLRYQSQRAVGRMERVDAAGGFLGWWGLAFVPSPPPGSLEKITSQDDSSRLRNSPL</sequence>
<evidence type="ECO:0000313" key="3">
    <source>
        <dbReference type="Proteomes" id="UP001335648"/>
    </source>
</evidence>
<gene>
    <name evidence="2" type="ORF">CesoFtcFv8_006566</name>
</gene>
<dbReference type="AlphaFoldDB" id="A0AAN8CK40"/>
<evidence type="ECO:0000256" key="1">
    <source>
        <dbReference type="SAM" id="MobiDB-lite"/>
    </source>
</evidence>
<reference evidence="2 3" key="1">
    <citation type="journal article" date="2023" name="Mol. Biol. Evol.">
        <title>Genomics of Secondarily Temperate Adaptation in the Only Non-Antarctic Icefish.</title>
        <authorList>
            <person name="Rivera-Colon A.G."/>
            <person name="Rayamajhi N."/>
            <person name="Minhas B.F."/>
            <person name="Madrigal G."/>
            <person name="Bilyk K.T."/>
            <person name="Yoon V."/>
            <person name="Hune M."/>
            <person name="Gregory S."/>
            <person name="Cheng C.H.C."/>
            <person name="Catchen J.M."/>
        </authorList>
    </citation>
    <scope>NUCLEOTIDE SEQUENCE [LARGE SCALE GENOMIC DNA]</scope>
    <source>
        <strain evidence="2">JC2023a</strain>
    </source>
</reference>
<dbReference type="EMBL" id="JAULUE010002050">
    <property type="protein sequence ID" value="KAK5905060.1"/>
    <property type="molecule type" value="Genomic_DNA"/>
</dbReference>
<protein>
    <submittedName>
        <fullName evidence="2">Uncharacterized protein</fullName>
    </submittedName>
</protein>
<comment type="caution">
    <text evidence="2">The sequence shown here is derived from an EMBL/GenBank/DDBJ whole genome shotgun (WGS) entry which is preliminary data.</text>
</comment>
<feature type="region of interest" description="Disordered" evidence="1">
    <location>
        <begin position="118"/>
        <end position="137"/>
    </location>
</feature>
<evidence type="ECO:0000313" key="2">
    <source>
        <dbReference type="EMBL" id="KAK5905060.1"/>
    </source>
</evidence>
<organism evidence="2 3">
    <name type="scientific">Champsocephalus esox</name>
    <name type="common">pike icefish</name>
    <dbReference type="NCBI Taxonomy" id="159716"/>
    <lineage>
        <taxon>Eukaryota</taxon>
        <taxon>Metazoa</taxon>
        <taxon>Chordata</taxon>
        <taxon>Craniata</taxon>
        <taxon>Vertebrata</taxon>
        <taxon>Euteleostomi</taxon>
        <taxon>Actinopterygii</taxon>
        <taxon>Neopterygii</taxon>
        <taxon>Teleostei</taxon>
        <taxon>Neoteleostei</taxon>
        <taxon>Acanthomorphata</taxon>
        <taxon>Eupercaria</taxon>
        <taxon>Perciformes</taxon>
        <taxon>Notothenioidei</taxon>
        <taxon>Channichthyidae</taxon>
        <taxon>Champsocephalus</taxon>
    </lineage>
</organism>
<accession>A0AAN8CK40</accession>
<proteinExistence type="predicted"/>
<keyword evidence="3" id="KW-1185">Reference proteome</keyword>
<name>A0AAN8CK40_9TELE</name>